<dbReference type="SUPFAM" id="SSF46579">
    <property type="entry name" value="Prefoldin"/>
    <property type="match status" value="1"/>
</dbReference>
<dbReference type="GO" id="GO:0005737">
    <property type="term" value="C:cytoplasm"/>
    <property type="evidence" value="ECO:0007669"/>
    <property type="project" value="TreeGrafter"/>
</dbReference>
<evidence type="ECO:0000256" key="1">
    <source>
        <dbReference type="ARBA" id="ARBA00008045"/>
    </source>
</evidence>
<proteinExistence type="inferred from homology"/>
<dbReference type="Proteomes" id="UP000596742">
    <property type="component" value="Unassembled WGS sequence"/>
</dbReference>
<gene>
    <name evidence="5" type="ORF">MGAL_10B059871</name>
</gene>
<name>A0A8B6GLG4_MYTGA</name>
<evidence type="ECO:0000256" key="4">
    <source>
        <dbReference type="SAM" id="Coils"/>
    </source>
</evidence>
<evidence type="ECO:0000256" key="3">
    <source>
        <dbReference type="ARBA" id="ARBA00023186"/>
    </source>
</evidence>
<accession>A0A8B6GLG4</accession>
<comment type="caution">
    <text evidence="5">The sequence shown here is derived from an EMBL/GenBank/DDBJ whole genome shotgun (WGS) entry which is preliminary data.</text>
</comment>
<dbReference type="Gene3D" id="1.10.287.370">
    <property type="match status" value="1"/>
</dbReference>
<dbReference type="PANTHER" id="PTHR20903">
    <property type="entry name" value="PREFOLDIN SUBUNIT 1-RELATED"/>
    <property type="match status" value="1"/>
</dbReference>
<feature type="coiled-coil region" evidence="4">
    <location>
        <begin position="81"/>
        <end position="115"/>
    </location>
</feature>
<organism evidence="5 6">
    <name type="scientific">Mytilus galloprovincialis</name>
    <name type="common">Mediterranean mussel</name>
    <dbReference type="NCBI Taxonomy" id="29158"/>
    <lineage>
        <taxon>Eukaryota</taxon>
        <taxon>Metazoa</taxon>
        <taxon>Spiralia</taxon>
        <taxon>Lophotrochozoa</taxon>
        <taxon>Mollusca</taxon>
        <taxon>Bivalvia</taxon>
        <taxon>Autobranchia</taxon>
        <taxon>Pteriomorphia</taxon>
        <taxon>Mytilida</taxon>
        <taxon>Mytiloidea</taxon>
        <taxon>Mytilidae</taxon>
        <taxon>Mytilinae</taxon>
        <taxon>Mytilus</taxon>
    </lineage>
</organism>
<evidence type="ECO:0000313" key="5">
    <source>
        <dbReference type="EMBL" id="VDI65523.1"/>
    </source>
</evidence>
<comment type="subunit">
    <text evidence="2">Heterohexamer of two PFD-alpha type and four PFD-beta type subunits.</text>
</comment>
<dbReference type="GO" id="GO:0051082">
    <property type="term" value="F:unfolded protein binding"/>
    <property type="evidence" value="ECO:0007669"/>
    <property type="project" value="InterPro"/>
</dbReference>
<dbReference type="GO" id="GO:0016272">
    <property type="term" value="C:prefoldin complex"/>
    <property type="evidence" value="ECO:0007669"/>
    <property type="project" value="InterPro"/>
</dbReference>
<protein>
    <submittedName>
        <fullName evidence="5">Prefoldin subunit 1</fullName>
    </submittedName>
</protein>
<dbReference type="GO" id="GO:0044183">
    <property type="term" value="F:protein folding chaperone"/>
    <property type="evidence" value="ECO:0007669"/>
    <property type="project" value="TreeGrafter"/>
</dbReference>
<evidence type="ECO:0000256" key="2">
    <source>
        <dbReference type="ARBA" id="ARBA00011695"/>
    </source>
</evidence>
<keyword evidence="6" id="KW-1185">Reference proteome</keyword>
<keyword evidence="3" id="KW-0143">Chaperone</keyword>
<dbReference type="CDD" id="cd23164">
    <property type="entry name" value="Prefoldin_1"/>
    <property type="match status" value="1"/>
</dbReference>
<dbReference type="EMBL" id="UYJE01008625">
    <property type="protein sequence ID" value="VDI65523.1"/>
    <property type="molecule type" value="Genomic_DNA"/>
</dbReference>
<dbReference type="OrthoDB" id="5242628at2759"/>
<reference evidence="5" key="1">
    <citation type="submission" date="2018-11" db="EMBL/GenBank/DDBJ databases">
        <authorList>
            <person name="Alioto T."/>
            <person name="Alioto T."/>
        </authorList>
    </citation>
    <scope>NUCLEOTIDE SEQUENCE</scope>
</reference>
<evidence type="ECO:0000313" key="6">
    <source>
        <dbReference type="Proteomes" id="UP000596742"/>
    </source>
</evidence>
<comment type="similarity">
    <text evidence="1">Belongs to the prefoldin subunit beta family.</text>
</comment>
<keyword evidence="4" id="KW-0175">Coiled coil</keyword>
<dbReference type="AlphaFoldDB" id="A0A8B6GLG4"/>
<dbReference type="Pfam" id="PF01920">
    <property type="entry name" value="Prefoldin_2"/>
    <property type="match status" value="1"/>
</dbReference>
<dbReference type="InterPro" id="IPR002777">
    <property type="entry name" value="PFD_beta-like"/>
</dbReference>
<dbReference type="InterPro" id="IPR009053">
    <property type="entry name" value="Prefoldin"/>
</dbReference>
<dbReference type="PANTHER" id="PTHR20903:SF0">
    <property type="entry name" value="PREFOLDIN SUBUNIT 1"/>
    <property type="match status" value="1"/>
</dbReference>
<sequence length="127" mass="14754">MAAKAGMPVDMELKKAFQELQIKMINSKNQIKISDAQIEALKRTIQHSKLVYHELSSLAEETRLYEGVGRMFILQPPKEIKNQLDSKMKASEEKIESLQKNKTYLERNIKESEDNLREMITSRQMAK</sequence>